<accession>A0A494Z5I3</accession>
<dbReference type="SMART" id="SM00382">
    <property type="entry name" value="AAA"/>
    <property type="match status" value="1"/>
</dbReference>
<evidence type="ECO:0000256" key="4">
    <source>
        <dbReference type="ARBA" id="ARBA00022967"/>
    </source>
</evidence>
<dbReference type="Gene3D" id="3.40.50.300">
    <property type="entry name" value="P-loop containing nucleotide triphosphate hydrolases"/>
    <property type="match status" value="1"/>
</dbReference>
<keyword evidence="2" id="KW-0547">Nucleotide-binding</keyword>
<dbReference type="AlphaFoldDB" id="A0A494Z5I3"/>
<organism evidence="6 7">
    <name type="scientific">Ureibacillus endophyticus</name>
    <dbReference type="NCBI Taxonomy" id="1978490"/>
    <lineage>
        <taxon>Bacteria</taxon>
        <taxon>Bacillati</taxon>
        <taxon>Bacillota</taxon>
        <taxon>Bacilli</taxon>
        <taxon>Bacillales</taxon>
        <taxon>Caryophanaceae</taxon>
        <taxon>Ureibacillus</taxon>
    </lineage>
</organism>
<dbReference type="InterPro" id="IPR003593">
    <property type="entry name" value="AAA+_ATPase"/>
</dbReference>
<sequence>MLQVKNICGGYGTTPILKDISFQVGKGTFLGILGPNGCGKSTLLKIISSILKPSSGKILIDDKEIESYSNRELAKKMTVLPQLQGTIFSNTVRETVSIGRYPHQKGFFSQWSKEDEQAVNQAMLQTGVKRYENSYLENLSGGERQRVFIAQALAQSSQLVLLDEPTNHLDIAHQQQILDMIRKEVTEHGLTVVSVLHDINLAALYCDELLLMENGQVRAFGKPHEVVLEKEIEDVYDAQISLQAHPEQPKPQITILPEIQEPLKDKRITRNHIQIKSEYVELRSQFPLRVLSSAVHNAGLGWYENFINRTVKPDYNIEHVQEEFIQFLNKEGLSPTNTVGMMTAVESSKAIIKQYNASFGEVIVIVTAGIGGAIDVSKTYEREFPIRVGTINIWVIVNAKLSDEAFVQAMMTATEAKVKALHSEQVVDVQTKTIATGTPTDSLLIAATQTGDYMQYGGPITPVGKIVGRGVFEATIEAIRNYRKGD</sequence>
<dbReference type="SUPFAM" id="SSF52540">
    <property type="entry name" value="P-loop containing nucleoside triphosphate hydrolases"/>
    <property type="match status" value="1"/>
</dbReference>
<dbReference type="InterPro" id="IPR017871">
    <property type="entry name" value="ABC_transporter-like_CS"/>
</dbReference>
<dbReference type="PANTHER" id="PTHR42794:SF1">
    <property type="entry name" value="HEMIN IMPORT ATP-BINDING PROTEIN HMUV"/>
    <property type="match status" value="1"/>
</dbReference>
<dbReference type="RefSeq" id="WP_121214078.1">
    <property type="nucleotide sequence ID" value="NZ_RBZN01000012.1"/>
</dbReference>
<dbReference type="InterPro" id="IPR002808">
    <property type="entry name" value="AdoCbi_amidolase"/>
</dbReference>
<dbReference type="Proteomes" id="UP000272238">
    <property type="component" value="Unassembled WGS sequence"/>
</dbReference>
<dbReference type="InterPro" id="IPR003439">
    <property type="entry name" value="ABC_transporter-like_ATP-bd"/>
</dbReference>
<evidence type="ECO:0000313" key="7">
    <source>
        <dbReference type="Proteomes" id="UP000272238"/>
    </source>
</evidence>
<protein>
    <submittedName>
        <fullName evidence="6">ATP-binding cassette domain-containing protein</fullName>
    </submittedName>
</protein>
<evidence type="ECO:0000259" key="5">
    <source>
        <dbReference type="PROSITE" id="PS50893"/>
    </source>
</evidence>
<evidence type="ECO:0000256" key="3">
    <source>
        <dbReference type="ARBA" id="ARBA00022840"/>
    </source>
</evidence>
<dbReference type="PROSITE" id="PS50893">
    <property type="entry name" value="ABC_TRANSPORTER_2"/>
    <property type="match status" value="1"/>
</dbReference>
<dbReference type="EMBL" id="RBZN01000012">
    <property type="protein sequence ID" value="RKQ17808.1"/>
    <property type="molecule type" value="Genomic_DNA"/>
</dbReference>
<proteinExistence type="predicted"/>
<reference evidence="6 7" key="1">
    <citation type="journal article" date="2016" name="Antonie Van Leeuwenhoek">
        <title>Lysinibacillus endophyticus sp. nov., an indole-3-acetic acid producing endophytic bacterium isolated from corn root (Zea mays cv. Xinken-5).</title>
        <authorList>
            <person name="Yu J."/>
            <person name="Guan X."/>
            <person name="Liu C."/>
            <person name="Xiang W."/>
            <person name="Yu Z."/>
            <person name="Liu X."/>
            <person name="Wang G."/>
        </authorList>
    </citation>
    <scope>NUCLEOTIDE SEQUENCE [LARGE SCALE GENOMIC DNA]</scope>
    <source>
        <strain evidence="6 7">DSM 100506</strain>
    </source>
</reference>
<evidence type="ECO:0000256" key="1">
    <source>
        <dbReference type="ARBA" id="ARBA00022448"/>
    </source>
</evidence>
<dbReference type="FunFam" id="3.40.50.300:FF:000134">
    <property type="entry name" value="Iron-enterobactin ABC transporter ATP-binding protein"/>
    <property type="match status" value="1"/>
</dbReference>
<dbReference type="Pfam" id="PF01955">
    <property type="entry name" value="CbiZ"/>
    <property type="match status" value="1"/>
</dbReference>
<comment type="caution">
    <text evidence="6">The sequence shown here is derived from an EMBL/GenBank/DDBJ whole genome shotgun (WGS) entry which is preliminary data.</text>
</comment>
<dbReference type="GO" id="GO:0016887">
    <property type="term" value="F:ATP hydrolysis activity"/>
    <property type="evidence" value="ECO:0007669"/>
    <property type="project" value="InterPro"/>
</dbReference>
<dbReference type="CDD" id="cd03214">
    <property type="entry name" value="ABC_Iron-Siderophores_B12_Hemin"/>
    <property type="match status" value="1"/>
</dbReference>
<dbReference type="Pfam" id="PF00005">
    <property type="entry name" value="ABC_tran"/>
    <property type="match status" value="1"/>
</dbReference>
<keyword evidence="7" id="KW-1185">Reference proteome</keyword>
<dbReference type="PROSITE" id="PS00211">
    <property type="entry name" value="ABC_TRANSPORTER_1"/>
    <property type="match status" value="1"/>
</dbReference>
<keyword evidence="1" id="KW-0813">Transport</keyword>
<dbReference type="InterPro" id="IPR027417">
    <property type="entry name" value="P-loop_NTPase"/>
</dbReference>
<dbReference type="PANTHER" id="PTHR42794">
    <property type="entry name" value="HEMIN IMPORT ATP-BINDING PROTEIN HMUV"/>
    <property type="match status" value="1"/>
</dbReference>
<evidence type="ECO:0000313" key="6">
    <source>
        <dbReference type="EMBL" id="RKQ17808.1"/>
    </source>
</evidence>
<dbReference type="OrthoDB" id="9787851at2"/>
<keyword evidence="4" id="KW-1278">Translocase</keyword>
<dbReference type="GO" id="GO:0005524">
    <property type="term" value="F:ATP binding"/>
    <property type="evidence" value="ECO:0007669"/>
    <property type="project" value="UniProtKB-KW"/>
</dbReference>
<feature type="domain" description="ABC transporter" evidence="5">
    <location>
        <begin position="2"/>
        <end position="239"/>
    </location>
</feature>
<keyword evidence="3 6" id="KW-0067">ATP-binding</keyword>
<name>A0A494Z5I3_9BACL</name>
<evidence type="ECO:0000256" key="2">
    <source>
        <dbReference type="ARBA" id="ARBA00022741"/>
    </source>
</evidence>
<gene>
    <name evidence="6" type="ORF">D8M03_07055</name>
</gene>